<reference evidence="1 2" key="2">
    <citation type="journal article" date="2022" name="Mol. Ecol. Resour.">
        <title>The genomes of chicory, endive, great burdock and yacon provide insights into Asteraceae paleo-polyploidization history and plant inulin production.</title>
        <authorList>
            <person name="Fan W."/>
            <person name="Wang S."/>
            <person name="Wang H."/>
            <person name="Wang A."/>
            <person name="Jiang F."/>
            <person name="Liu H."/>
            <person name="Zhao H."/>
            <person name="Xu D."/>
            <person name="Zhang Y."/>
        </authorList>
    </citation>
    <scope>NUCLEOTIDE SEQUENCE [LARGE SCALE GENOMIC DNA]</scope>
    <source>
        <strain evidence="2">cv. Yunnan</strain>
        <tissue evidence="1">Leaves</tissue>
    </source>
</reference>
<evidence type="ECO:0000313" key="2">
    <source>
        <dbReference type="Proteomes" id="UP001056120"/>
    </source>
</evidence>
<reference evidence="2" key="1">
    <citation type="journal article" date="2022" name="Mol. Ecol. Resour.">
        <title>The genomes of chicory, endive, great burdock and yacon provide insights into Asteraceae palaeo-polyploidization history and plant inulin production.</title>
        <authorList>
            <person name="Fan W."/>
            <person name="Wang S."/>
            <person name="Wang H."/>
            <person name="Wang A."/>
            <person name="Jiang F."/>
            <person name="Liu H."/>
            <person name="Zhao H."/>
            <person name="Xu D."/>
            <person name="Zhang Y."/>
        </authorList>
    </citation>
    <scope>NUCLEOTIDE SEQUENCE [LARGE SCALE GENOMIC DNA]</scope>
    <source>
        <strain evidence="2">cv. Yunnan</strain>
    </source>
</reference>
<name>A0ACB9EXG5_9ASTR</name>
<accession>A0ACB9EXG5</accession>
<sequence length="142" mass="16612">MQGIEGMRSWERWKRHITNSWAFSTAANSRHPSCFRCYGDVCWDDAQIELIFFIHSSVKVMDFERRYGFLSRTLPNLGVERKFPIDSGTKNTNKSRRRTIEWISLILRVAVVVLNIIMPVRFVVGILIHGLHELFKRCDGNI</sequence>
<organism evidence="1 2">
    <name type="scientific">Smallanthus sonchifolius</name>
    <dbReference type="NCBI Taxonomy" id="185202"/>
    <lineage>
        <taxon>Eukaryota</taxon>
        <taxon>Viridiplantae</taxon>
        <taxon>Streptophyta</taxon>
        <taxon>Embryophyta</taxon>
        <taxon>Tracheophyta</taxon>
        <taxon>Spermatophyta</taxon>
        <taxon>Magnoliopsida</taxon>
        <taxon>eudicotyledons</taxon>
        <taxon>Gunneridae</taxon>
        <taxon>Pentapetalae</taxon>
        <taxon>asterids</taxon>
        <taxon>campanulids</taxon>
        <taxon>Asterales</taxon>
        <taxon>Asteraceae</taxon>
        <taxon>Asteroideae</taxon>
        <taxon>Heliantheae alliance</taxon>
        <taxon>Millerieae</taxon>
        <taxon>Smallanthus</taxon>
    </lineage>
</organism>
<gene>
    <name evidence="1" type="ORF">L1987_53557</name>
</gene>
<dbReference type="EMBL" id="CM042034">
    <property type="protein sequence ID" value="KAI3763107.1"/>
    <property type="molecule type" value="Genomic_DNA"/>
</dbReference>
<dbReference type="Proteomes" id="UP001056120">
    <property type="component" value="Linkage Group LG17"/>
</dbReference>
<comment type="caution">
    <text evidence="1">The sequence shown here is derived from an EMBL/GenBank/DDBJ whole genome shotgun (WGS) entry which is preliminary data.</text>
</comment>
<proteinExistence type="predicted"/>
<protein>
    <submittedName>
        <fullName evidence="1">Uncharacterized protein</fullName>
    </submittedName>
</protein>
<evidence type="ECO:0000313" key="1">
    <source>
        <dbReference type="EMBL" id="KAI3763107.1"/>
    </source>
</evidence>
<keyword evidence="2" id="KW-1185">Reference proteome</keyword>